<dbReference type="PANTHER" id="PTHR34094:SF1">
    <property type="entry name" value="PROTEIN FAM185A"/>
    <property type="match status" value="1"/>
</dbReference>
<dbReference type="Gene3D" id="2.160.20.120">
    <property type="match status" value="1"/>
</dbReference>
<feature type="domain" description="DUF4097" evidence="2">
    <location>
        <begin position="207"/>
        <end position="331"/>
    </location>
</feature>
<dbReference type="Pfam" id="PF13349">
    <property type="entry name" value="DUF4097"/>
    <property type="match status" value="1"/>
</dbReference>
<accession>A0A3Q2ZWB9</accession>
<evidence type="ECO:0000259" key="2">
    <source>
        <dbReference type="Pfam" id="PF13349"/>
    </source>
</evidence>
<dbReference type="Ensembl" id="ENSKMAT00000008279.1">
    <property type="protein sequence ID" value="ENSKMAP00000008153.1"/>
    <property type="gene ID" value="ENSKMAG00000006128.1"/>
</dbReference>
<proteinExistence type="predicted"/>
<dbReference type="Proteomes" id="UP000264800">
    <property type="component" value="Unplaced"/>
</dbReference>
<protein>
    <submittedName>
        <fullName evidence="3">Family with sequence similarity 185 member A</fullName>
    </submittedName>
</protein>
<evidence type="ECO:0000313" key="4">
    <source>
        <dbReference type="Proteomes" id="UP000264800"/>
    </source>
</evidence>
<dbReference type="PANTHER" id="PTHR34094">
    <property type="match status" value="1"/>
</dbReference>
<keyword evidence="4" id="KW-1185">Reference proteome</keyword>
<dbReference type="OrthoDB" id="5984441at2759"/>
<sequence>MFAASAARRRAVGLLRRRGSLTLSRGCLTPSRCPLQPSRSCSSSAPESPPARGALQRWDLSVSPFTTVRARLACDITVRPLDPHAYPEADRAFVTVSGPSGDRNQADCLNHLRVHYDEQSKDLLISTQKVSSDVTIEVEAPIKSNVFITAEGGGSVEVQKMECDVCRVQTQKGSCLLHSVKGHQVEVLSHGGHVTGLGTIHGNVDISARGDGAVNVKKLQGTTMNVSTEHGSLKVKAIYGESNCVFSCSGRVEVGHAHGNTTVKNVSGDTVIDGSNSFLKISSKSGDIDAYVGDGGTAELHSQEGAVSVRVPSSLRVGVNLCGASVDVSPEVVLHRVENYAADGCATLTGCLNGEFPADRWVKARADRGAVKLRTQSWFESLKIGS</sequence>
<dbReference type="AlphaFoldDB" id="A0A3Q2ZWB9"/>
<dbReference type="STRING" id="37003.ENSKMAP00000008153"/>
<dbReference type="OMA" id="KTQSWFE"/>
<organism evidence="3 4">
    <name type="scientific">Kryptolebias marmoratus</name>
    <name type="common">Mangrove killifish</name>
    <name type="synonym">Rivulus marmoratus</name>
    <dbReference type="NCBI Taxonomy" id="37003"/>
    <lineage>
        <taxon>Eukaryota</taxon>
        <taxon>Metazoa</taxon>
        <taxon>Chordata</taxon>
        <taxon>Craniata</taxon>
        <taxon>Vertebrata</taxon>
        <taxon>Euteleostomi</taxon>
        <taxon>Actinopterygii</taxon>
        <taxon>Neopterygii</taxon>
        <taxon>Teleostei</taxon>
        <taxon>Neoteleostei</taxon>
        <taxon>Acanthomorphata</taxon>
        <taxon>Ovalentaria</taxon>
        <taxon>Atherinomorphae</taxon>
        <taxon>Cyprinodontiformes</taxon>
        <taxon>Rivulidae</taxon>
        <taxon>Kryptolebias</taxon>
    </lineage>
</organism>
<dbReference type="GeneID" id="108239937"/>
<feature type="region of interest" description="Disordered" evidence="1">
    <location>
        <begin position="32"/>
        <end position="53"/>
    </location>
</feature>
<reference evidence="3" key="1">
    <citation type="submission" date="2025-08" db="UniProtKB">
        <authorList>
            <consortium name="Ensembl"/>
        </authorList>
    </citation>
    <scope>IDENTIFICATION</scope>
</reference>
<dbReference type="InterPro" id="IPR025164">
    <property type="entry name" value="Toastrack_DUF4097"/>
</dbReference>
<dbReference type="KEGG" id="kmr:108239937"/>
<dbReference type="GeneTree" id="ENSGT00390000016680"/>
<dbReference type="RefSeq" id="XP_017278475.1">
    <property type="nucleotide sequence ID" value="XM_017422986.3"/>
</dbReference>
<reference evidence="3" key="2">
    <citation type="submission" date="2025-09" db="UniProtKB">
        <authorList>
            <consortium name="Ensembl"/>
        </authorList>
    </citation>
    <scope>IDENTIFICATION</scope>
</reference>
<name>A0A3Q2ZWB9_KRYMA</name>
<feature type="compositionally biased region" description="Low complexity" evidence="1">
    <location>
        <begin position="32"/>
        <end position="46"/>
    </location>
</feature>
<evidence type="ECO:0000313" key="3">
    <source>
        <dbReference type="Ensembl" id="ENSKMAP00000008153.1"/>
    </source>
</evidence>
<dbReference type="CTD" id="222234"/>
<evidence type="ECO:0000256" key="1">
    <source>
        <dbReference type="SAM" id="MobiDB-lite"/>
    </source>
</evidence>